<accession>A0A1B6D8P7</accession>
<name>A0A1B6D8P7_9HEMI</name>
<feature type="chain" id="PRO_5008581043" evidence="1">
    <location>
        <begin position="21"/>
        <end position="151"/>
    </location>
</feature>
<feature type="signal peptide" evidence="1">
    <location>
        <begin position="1"/>
        <end position="20"/>
    </location>
</feature>
<organism evidence="2">
    <name type="scientific">Clastoptera arizonana</name>
    <name type="common">Arizona spittle bug</name>
    <dbReference type="NCBI Taxonomy" id="38151"/>
    <lineage>
        <taxon>Eukaryota</taxon>
        <taxon>Metazoa</taxon>
        <taxon>Ecdysozoa</taxon>
        <taxon>Arthropoda</taxon>
        <taxon>Hexapoda</taxon>
        <taxon>Insecta</taxon>
        <taxon>Pterygota</taxon>
        <taxon>Neoptera</taxon>
        <taxon>Paraneoptera</taxon>
        <taxon>Hemiptera</taxon>
        <taxon>Auchenorrhyncha</taxon>
        <taxon>Cercopoidea</taxon>
        <taxon>Clastopteridae</taxon>
        <taxon>Clastoptera</taxon>
    </lineage>
</organism>
<dbReference type="AlphaFoldDB" id="A0A1B6D8P7"/>
<evidence type="ECO:0000313" key="2">
    <source>
        <dbReference type="EMBL" id="JAS22030.1"/>
    </source>
</evidence>
<keyword evidence="1" id="KW-0732">Signal</keyword>
<gene>
    <name evidence="2" type="ORF">g.19484</name>
</gene>
<protein>
    <submittedName>
        <fullName evidence="2">Uncharacterized protein</fullName>
    </submittedName>
</protein>
<dbReference type="EMBL" id="GEDC01015268">
    <property type="protein sequence ID" value="JAS22030.1"/>
    <property type="molecule type" value="Transcribed_RNA"/>
</dbReference>
<evidence type="ECO:0000256" key="1">
    <source>
        <dbReference type="SAM" id="SignalP"/>
    </source>
</evidence>
<sequence length="151" mass="17970">MKMTLIFLTVLIGIIGRKHTKDLTLDRMKATVNKLGKKSIRVMHEAKMIIRKPTTDMNLCCQQYDRVLESEKQIMLAVLNMMNKKLYVQNETYIDLSKALKKVNNLQSIKHFCLTEEDFRLRIKNISKFLFYDVIPLKRQFQEDKILKFLR</sequence>
<reference evidence="2" key="1">
    <citation type="submission" date="2015-12" db="EMBL/GenBank/DDBJ databases">
        <title>De novo transcriptome assembly of four potential Pierce s Disease insect vectors from Arizona vineyards.</title>
        <authorList>
            <person name="Tassone E.E."/>
        </authorList>
    </citation>
    <scope>NUCLEOTIDE SEQUENCE</scope>
</reference>
<proteinExistence type="predicted"/>